<dbReference type="CDD" id="cd07377">
    <property type="entry name" value="WHTH_GntR"/>
    <property type="match status" value="1"/>
</dbReference>
<evidence type="ECO:0000256" key="4">
    <source>
        <dbReference type="SAM" id="MobiDB-lite"/>
    </source>
</evidence>
<dbReference type="SMART" id="SM00895">
    <property type="entry name" value="FCD"/>
    <property type="match status" value="1"/>
</dbReference>
<dbReference type="RefSeq" id="WP_109822711.1">
    <property type="nucleotide sequence ID" value="NZ_QGKL01000021.1"/>
</dbReference>
<dbReference type="GO" id="GO:0003677">
    <property type="term" value="F:DNA binding"/>
    <property type="evidence" value="ECO:0007669"/>
    <property type="project" value="UniProtKB-KW"/>
</dbReference>
<dbReference type="InterPro" id="IPR008920">
    <property type="entry name" value="TF_FadR/GntR_C"/>
</dbReference>
<feature type="region of interest" description="Disordered" evidence="4">
    <location>
        <begin position="1"/>
        <end position="27"/>
    </location>
</feature>
<comment type="caution">
    <text evidence="6">The sequence shown here is derived from an EMBL/GenBank/DDBJ whole genome shotgun (WGS) entry which is preliminary data.</text>
</comment>
<dbReference type="PANTHER" id="PTHR43537:SF5">
    <property type="entry name" value="UXU OPERON TRANSCRIPTIONAL REGULATOR"/>
    <property type="match status" value="1"/>
</dbReference>
<evidence type="ECO:0000256" key="1">
    <source>
        <dbReference type="ARBA" id="ARBA00023015"/>
    </source>
</evidence>
<organism evidence="6 7">
    <name type="scientific">Leucothrix arctica</name>
    <dbReference type="NCBI Taxonomy" id="1481894"/>
    <lineage>
        <taxon>Bacteria</taxon>
        <taxon>Pseudomonadati</taxon>
        <taxon>Pseudomonadota</taxon>
        <taxon>Gammaproteobacteria</taxon>
        <taxon>Thiotrichales</taxon>
        <taxon>Thiotrichaceae</taxon>
        <taxon>Leucothrix</taxon>
    </lineage>
</organism>
<dbReference type="GO" id="GO:0003700">
    <property type="term" value="F:DNA-binding transcription factor activity"/>
    <property type="evidence" value="ECO:0007669"/>
    <property type="project" value="InterPro"/>
</dbReference>
<evidence type="ECO:0000313" key="7">
    <source>
        <dbReference type="Proteomes" id="UP000245506"/>
    </source>
</evidence>
<reference evidence="6 7" key="1">
    <citation type="submission" date="2018-05" db="EMBL/GenBank/DDBJ databases">
        <title>Leucothrix arctica sp. nov., isolated from Arctic seawater.</title>
        <authorList>
            <person name="Choi A."/>
            <person name="Baek K."/>
        </authorList>
    </citation>
    <scope>NUCLEOTIDE SEQUENCE [LARGE SCALE GENOMIC DNA]</scope>
    <source>
        <strain evidence="6 7">IMCC9719</strain>
    </source>
</reference>
<dbReference type="AlphaFoldDB" id="A0A317CIN4"/>
<gene>
    <name evidence="6" type="ORF">DKT75_07020</name>
</gene>
<dbReference type="InterPro" id="IPR036388">
    <property type="entry name" value="WH-like_DNA-bd_sf"/>
</dbReference>
<keyword evidence="7" id="KW-1185">Reference proteome</keyword>
<keyword evidence="3" id="KW-0804">Transcription</keyword>
<dbReference type="Gene3D" id="1.20.120.530">
    <property type="entry name" value="GntR ligand-binding domain-like"/>
    <property type="match status" value="1"/>
</dbReference>
<evidence type="ECO:0000256" key="3">
    <source>
        <dbReference type="ARBA" id="ARBA00023163"/>
    </source>
</evidence>
<dbReference type="SUPFAM" id="SSF46785">
    <property type="entry name" value="Winged helix' DNA-binding domain"/>
    <property type="match status" value="1"/>
</dbReference>
<dbReference type="SUPFAM" id="SSF48008">
    <property type="entry name" value="GntR ligand-binding domain-like"/>
    <property type="match status" value="1"/>
</dbReference>
<accession>A0A317CIN4</accession>
<feature type="domain" description="HTH gntR-type" evidence="5">
    <location>
        <begin position="32"/>
        <end position="99"/>
    </location>
</feature>
<dbReference type="PROSITE" id="PS50949">
    <property type="entry name" value="HTH_GNTR"/>
    <property type="match status" value="1"/>
</dbReference>
<dbReference type="InterPro" id="IPR000524">
    <property type="entry name" value="Tscrpt_reg_HTH_GntR"/>
</dbReference>
<evidence type="ECO:0000256" key="2">
    <source>
        <dbReference type="ARBA" id="ARBA00023125"/>
    </source>
</evidence>
<evidence type="ECO:0000259" key="5">
    <source>
        <dbReference type="PROSITE" id="PS50949"/>
    </source>
</evidence>
<dbReference type="EMBL" id="QGKL01000021">
    <property type="protein sequence ID" value="PWQ97283.1"/>
    <property type="molecule type" value="Genomic_DNA"/>
</dbReference>
<keyword evidence="2" id="KW-0238">DNA-binding</keyword>
<name>A0A317CIN4_9GAMM</name>
<dbReference type="Gene3D" id="1.10.10.10">
    <property type="entry name" value="Winged helix-like DNA-binding domain superfamily/Winged helix DNA-binding domain"/>
    <property type="match status" value="1"/>
</dbReference>
<dbReference type="Pfam" id="PF07729">
    <property type="entry name" value="FCD"/>
    <property type="match status" value="1"/>
</dbReference>
<proteinExistence type="predicted"/>
<protein>
    <submittedName>
        <fullName evidence="6">GntR family transcriptional regulator</fullName>
    </submittedName>
</protein>
<dbReference type="SMART" id="SM00345">
    <property type="entry name" value="HTH_GNTR"/>
    <property type="match status" value="1"/>
</dbReference>
<dbReference type="PANTHER" id="PTHR43537">
    <property type="entry name" value="TRANSCRIPTIONAL REGULATOR, GNTR FAMILY"/>
    <property type="match status" value="1"/>
</dbReference>
<dbReference type="Pfam" id="PF00392">
    <property type="entry name" value="GntR"/>
    <property type="match status" value="1"/>
</dbReference>
<dbReference type="InterPro" id="IPR011711">
    <property type="entry name" value="GntR_C"/>
</dbReference>
<evidence type="ECO:0000313" key="6">
    <source>
        <dbReference type="EMBL" id="PWQ97283.1"/>
    </source>
</evidence>
<dbReference type="Proteomes" id="UP000245506">
    <property type="component" value="Unassembled WGS sequence"/>
</dbReference>
<dbReference type="OrthoDB" id="5243844at2"/>
<sequence>MTIDKKIVKRKKRSPNSPPTGSPRFVDSADSGTIADMIYQRLFEEIVSVKLKPGTPISEQEIALAEGVSRTPVREAVLRLSKNQLVEVVSKSGTYVGRIPLSTLPESRVARQALEIVNVKAASEFATPADIERLRESLAVQHRAIESADHATFYKEDDNFHALIAEVAGYPGIWTLIQQVKLQVDRYRHLTMQERKNLRSTHVEHTKIVDAIELKDPKLAVYAMNVHMDLERLQMSVVCELGHTPEYFITD</sequence>
<keyword evidence="1" id="KW-0805">Transcription regulation</keyword>
<dbReference type="InterPro" id="IPR036390">
    <property type="entry name" value="WH_DNA-bd_sf"/>
</dbReference>